<comment type="caution">
    <text evidence="9">The sequence shown here is derived from an EMBL/GenBank/DDBJ whole genome shotgun (WGS) entry which is preliminary data.</text>
</comment>
<evidence type="ECO:0000256" key="2">
    <source>
        <dbReference type="ARBA" id="ARBA00007613"/>
    </source>
</evidence>
<gene>
    <name evidence="9" type="ORF">ACFQZS_10840</name>
</gene>
<evidence type="ECO:0000256" key="6">
    <source>
        <dbReference type="ARBA" id="ARBA00023136"/>
    </source>
</evidence>
<dbReference type="Pfam" id="PF02321">
    <property type="entry name" value="OEP"/>
    <property type="match status" value="2"/>
</dbReference>
<keyword evidence="10" id="KW-1185">Reference proteome</keyword>
<reference evidence="10" key="1">
    <citation type="journal article" date="2019" name="Int. J. Syst. Evol. Microbiol.">
        <title>The Global Catalogue of Microorganisms (GCM) 10K type strain sequencing project: providing services to taxonomists for standard genome sequencing and annotation.</title>
        <authorList>
            <consortium name="The Broad Institute Genomics Platform"/>
            <consortium name="The Broad Institute Genome Sequencing Center for Infectious Disease"/>
            <person name="Wu L."/>
            <person name="Ma J."/>
        </authorList>
    </citation>
    <scope>NUCLEOTIDE SEQUENCE [LARGE SCALE GENOMIC DNA]</scope>
    <source>
        <strain evidence="10">CCUG 63418</strain>
    </source>
</reference>
<evidence type="ECO:0000256" key="7">
    <source>
        <dbReference type="ARBA" id="ARBA00023237"/>
    </source>
</evidence>
<proteinExistence type="inferred from homology"/>
<dbReference type="InterPro" id="IPR003423">
    <property type="entry name" value="OMP_efflux"/>
</dbReference>
<organism evidence="9 10">
    <name type="scientific">Mucilaginibacter calamicampi</name>
    <dbReference type="NCBI Taxonomy" id="1302352"/>
    <lineage>
        <taxon>Bacteria</taxon>
        <taxon>Pseudomonadati</taxon>
        <taxon>Bacteroidota</taxon>
        <taxon>Sphingobacteriia</taxon>
        <taxon>Sphingobacteriales</taxon>
        <taxon>Sphingobacteriaceae</taxon>
        <taxon>Mucilaginibacter</taxon>
    </lineage>
</organism>
<comment type="similarity">
    <text evidence="2">Belongs to the outer membrane factor (OMF) (TC 1.B.17) family.</text>
</comment>
<comment type="subcellular location">
    <subcellularLocation>
        <location evidence="1">Cell outer membrane</location>
    </subcellularLocation>
</comment>
<dbReference type="Proteomes" id="UP001596958">
    <property type="component" value="Unassembled WGS sequence"/>
</dbReference>
<evidence type="ECO:0000256" key="3">
    <source>
        <dbReference type="ARBA" id="ARBA00022448"/>
    </source>
</evidence>
<dbReference type="PANTHER" id="PTHR30026">
    <property type="entry name" value="OUTER MEMBRANE PROTEIN TOLC"/>
    <property type="match status" value="1"/>
</dbReference>
<evidence type="ECO:0000256" key="8">
    <source>
        <dbReference type="SAM" id="SignalP"/>
    </source>
</evidence>
<dbReference type="EMBL" id="JBHTHU010000006">
    <property type="protein sequence ID" value="MFD0750642.1"/>
    <property type="molecule type" value="Genomic_DNA"/>
</dbReference>
<dbReference type="PANTHER" id="PTHR30026:SF20">
    <property type="entry name" value="OUTER MEMBRANE PROTEIN TOLC"/>
    <property type="match status" value="1"/>
</dbReference>
<dbReference type="Gene3D" id="1.20.1600.10">
    <property type="entry name" value="Outer membrane efflux proteins (OEP)"/>
    <property type="match status" value="1"/>
</dbReference>
<keyword evidence="5" id="KW-0812">Transmembrane</keyword>
<feature type="signal peptide" evidence="8">
    <location>
        <begin position="1"/>
        <end position="27"/>
    </location>
</feature>
<keyword evidence="8" id="KW-0732">Signal</keyword>
<keyword evidence="7" id="KW-0998">Cell outer membrane</keyword>
<feature type="chain" id="PRO_5046007680" evidence="8">
    <location>
        <begin position="28"/>
        <end position="454"/>
    </location>
</feature>
<evidence type="ECO:0000256" key="1">
    <source>
        <dbReference type="ARBA" id="ARBA00004442"/>
    </source>
</evidence>
<keyword evidence="4" id="KW-1134">Transmembrane beta strand</keyword>
<evidence type="ECO:0000313" key="9">
    <source>
        <dbReference type="EMBL" id="MFD0750642.1"/>
    </source>
</evidence>
<dbReference type="SUPFAM" id="SSF56954">
    <property type="entry name" value="Outer membrane efflux proteins (OEP)"/>
    <property type="match status" value="1"/>
</dbReference>
<accession>A0ABW2YYZ7</accession>
<evidence type="ECO:0000313" key="10">
    <source>
        <dbReference type="Proteomes" id="UP001596958"/>
    </source>
</evidence>
<keyword evidence="3" id="KW-0813">Transport</keyword>
<name>A0ABW2YYZ7_9SPHI</name>
<evidence type="ECO:0000256" key="4">
    <source>
        <dbReference type="ARBA" id="ARBA00022452"/>
    </source>
</evidence>
<keyword evidence="6" id="KW-0472">Membrane</keyword>
<protein>
    <submittedName>
        <fullName evidence="9">TolC family protein</fullName>
    </submittedName>
</protein>
<dbReference type="RefSeq" id="WP_377100086.1">
    <property type="nucleotide sequence ID" value="NZ_JBHTHU010000006.1"/>
</dbReference>
<evidence type="ECO:0000256" key="5">
    <source>
        <dbReference type="ARBA" id="ARBA00022692"/>
    </source>
</evidence>
<dbReference type="InterPro" id="IPR051906">
    <property type="entry name" value="TolC-like"/>
</dbReference>
<sequence length="454" mass="50566">MKQNTSVLKRAGLIVTLLLAASFTVKAQERITLQAAVDRMLANNLNIKQALVSEALSDADLQQSKYNQLPSLSAFTSTGYNFGRSLITGTSDYLSSTSQSVNTNAQMSLTLFQGGQLRNQIIQNRLTVDVNKSNTSKIKNDLILNVVTTYLQILINQDLVTAATQQLDIGNQTLQRSQISFDAGRQTLADLSQAKAQVATANYNLINAQNQLNISVLVLKQYMEMNPNTAITVEKPDISRLTNVQTVFDANQVVMRALDINPDIKLAEAREKTFAQSIKIAQGTFYPTLSLSGGVGSTYNNRFKRFLNNTAVDYQFFDQIRDNFNQSISLSLNIPIFNRFNAHTNVKKAKLNFQNAQLNTQLAKNNLSKIIIQAVLDLNAADKQFQSATQTFQANRDALNVTQQRYDVGLVNSLDYNTAVTNYNKSQNDMIQAQYSVIFRSKIIDYYLGNTITL</sequence>